<feature type="domain" description="Dienelactone hydrolase" evidence="5">
    <location>
        <begin position="140"/>
        <end position="247"/>
    </location>
</feature>
<protein>
    <submittedName>
        <fullName evidence="6">Alpha/beta hydrolase</fullName>
    </submittedName>
</protein>
<sequence length="512" mass="59304">MKMRINQTLLVLLFVSINLLTGQTSLSEIGLKNGNYAVGFSHYKTYDSSRTYQRIADWDTKSTARPILTSIWYPAIKTSPPLEPLSVLNYMEILKVEEEWEYLPNEHILNWFYYANTTENQKHLSEQTTAFSELRAVKGKFPVVVYAPSYQAVSIENFRLCEYLASHGYVVIASTSRGADNRFFEGGTAKDMETQARDVEFLIQEVRKMEIANMDQLGLIGFSFGGLSNMVVQMRNANIKAVMSLDGTERYRYELLEKSPFFDFKKIDVPYLHIAQKEIPEEVIKKDNINPELNYKFQLYDSLQNSTAYKMKFNALSHSYFSTLGVLFQTRDIRQDKSDSEIMESYKWVSEYVLNFFNGHLKGSVDALQFLENEPQENGLKSDLVQKESKKPKTANFDFRVFHELVREDDYQNIFERYIEFRKEHPELEIPEGALNNLGLQLVFNPKTAEKGIKVFEFATRLYPESSNLYDSMGEGYFFMGNNEKAISSFETSLRLDSSNQNAKNRLIQLKN</sequence>
<feature type="repeat" description="TPR" evidence="4">
    <location>
        <begin position="467"/>
        <end position="500"/>
    </location>
</feature>
<evidence type="ECO:0000313" key="7">
    <source>
        <dbReference type="Proteomes" id="UP000718451"/>
    </source>
</evidence>
<keyword evidence="3" id="KW-0443">Lipid metabolism</keyword>
<reference evidence="6 7" key="1">
    <citation type="submission" date="2020-04" db="EMBL/GenBank/DDBJ databases">
        <authorList>
            <person name="Yoon J."/>
        </authorList>
    </citation>
    <scope>NUCLEOTIDE SEQUENCE [LARGE SCALE GENOMIC DNA]</scope>
    <source>
        <strain evidence="6 7">DJ-13</strain>
    </source>
</reference>
<evidence type="ECO:0000313" key="6">
    <source>
        <dbReference type="EMBL" id="NKI32941.1"/>
    </source>
</evidence>
<dbReference type="SUPFAM" id="SSF48452">
    <property type="entry name" value="TPR-like"/>
    <property type="match status" value="1"/>
</dbReference>
<evidence type="ECO:0000256" key="2">
    <source>
        <dbReference type="ARBA" id="ARBA00022963"/>
    </source>
</evidence>
<dbReference type="Proteomes" id="UP000718451">
    <property type="component" value="Unassembled WGS sequence"/>
</dbReference>
<evidence type="ECO:0000259" key="5">
    <source>
        <dbReference type="Pfam" id="PF01738"/>
    </source>
</evidence>
<dbReference type="PROSITE" id="PS50005">
    <property type="entry name" value="TPR"/>
    <property type="match status" value="1"/>
</dbReference>
<dbReference type="InterPro" id="IPR029058">
    <property type="entry name" value="AB_hydrolase_fold"/>
</dbReference>
<dbReference type="EMBL" id="JAAWWL010000002">
    <property type="protein sequence ID" value="NKI32941.1"/>
    <property type="molecule type" value="Genomic_DNA"/>
</dbReference>
<keyword evidence="7" id="KW-1185">Reference proteome</keyword>
<organism evidence="6 7">
    <name type="scientific">Croceivirga thetidis</name>
    <dbReference type="NCBI Taxonomy" id="2721623"/>
    <lineage>
        <taxon>Bacteria</taxon>
        <taxon>Pseudomonadati</taxon>
        <taxon>Bacteroidota</taxon>
        <taxon>Flavobacteriia</taxon>
        <taxon>Flavobacteriales</taxon>
        <taxon>Flavobacteriaceae</taxon>
        <taxon>Croceivirga</taxon>
    </lineage>
</organism>
<proteinExistence type="predicted"/>
<keyword evidence="2" id="KW-0442">Lipid degradation</keyword>
<evidence type="ECO:0000256" key="4">
    <source>
        <dbReference type="PROSITE-ProRule" id="PRU00339"/>
    </source>
</evidence>
<dbReference type="Gene3D" id="1.25.40.10">
    <property type="entry name" value="Tetratricopeptide repeat domain"/>
    <property type="match status" value="1"/>
</dbReference>
<keyword evidence="4" id="KW-0802">TPR repeat</keyword>
<name>A0ABX1GSP0_9FLAO</name>
<keyword evidence="1 6" id="KW-0378">Hydrolase</keyword>
<dbReference type="InterPro" id="IPR019734">
    <property type="entry name" value="TPR_rpt"/>
</dbReference>
<dbReference type="InterPro" id="IPR002925">
    <property type="entry name" value="Dienelactn_hydro"/>
</dbReference>
<dbReference type="SUPFAM" id="SSF53474">
    <property type="entry name" value="alpha/beta-Hydrolases"/>
    <property type="match status" value="1"/>
</dbReference>
<evidence type="ECO:0000256" key="3">
    <source>
        <dbReference type="ARBA" id="ARBA00023098"/>
    </source>
</evidence>
<dbReference type="PANTHER" id="PTHR10272">
    <property type="entry name" value="PLATELET-ACTIVATING FACTOR ACETYLHYDROLASE"/>
    <property type="match status" value="1"/>
</dbReference>
<dbReference type="Gene3D" id="3.40.50.1820">
    <property type="entry name" value="alpha/beta hydrolase"/>
    <property type="match status" value="1"/>
</dbReference>
<gene>
    <name evidence="6" type="ORF">HCU67_13370</name>
</gene>
<accession>A0ABX1GSP0</accession>
<dbReference type="InterPro" id="IPR011990">
    <property type="entry name" value="TPR-like_helical_dom_sf"/>
</dbReference>
<dbReference type="GO" id="GO:0016787">
    <property type="term" value="F:hydrolase activity"/>
    <property type="evidence" value="ECO:0007669"/>
    <property type="project" value="UniProtKB-KW"/>
</dbReference>
<dbReference type="Pfam" id="PF01738">
    <property type="entry name" value="DLH"/>
    <property type="match status" value="1"/>
</dbReference>
<dbReference type="PANTHER" id="PTHR10272:SF0">
    <property type="entry name" value="PLATELET-ACTIVATING FACTOR ACETYLHYDROLASE"/>
    <property type="match status" value="1"/>
</dbReference>
<evidence type="ECO:0000256" key="1">
    <source>
        <dbReference type="ARBA" id="ARBA00022801"/>
    </source>
</evidence>
<comment type="caution">
    <text evidence="6">The sequence shown here is derived from an EMBL/GenBank/DDBJ whole genome shotgun (WGS) entry which is preliminary data.</text>
</comment>